<reference evidence="1" key="1">
    <citation type="journal article" date="2014" name="Front. Microbiol.">
        <title>High frequency of phylogenetically diverse reductive dehalogenase-homologous genes in deep subseafloor sedimentary metagenomes.</title>
        <authorList>
            <person name="Kawai M."/>
            <person name="Futagami T."/>
            <person name="Toyoda A."/>
            <person name="Takaki Y."/>
            <person name="Nishi S."/>
            <person name="Hori S."/>
            <person name="Arai W."/>
            <person name="Tsubouchi T."/>
            <person name="Morono Y."/>
            <person name="Uchiyama I."/>
            <person name="Ito T."/>
            <person name="Fujiyama A."/>
            <person name="Inagaki F."/>
            <person name="Takami H."/>
        </authorList>
    </citation>
    <scope>NUCLEOTIDE SEQUENCE</scope>
    <source>
        <strain evidence="1">Expedition CK06-06</strain>
    </source>
</reference>
<gene>
    <name evidence="1" type="ORF">S03H2_59556</name>
</gene>
<dbReference type="AlphaFoldDB" id="X1JNX8"/>
<organism evidence="1">
    <name type="scientific">marine sediment metagenome</name>
    <dbReference type="NCBI Taxonomy" id="412755"/>
    <lineage>
        <taxon>unclassified sequences</taxon>
        <taxon>metagenomes</taxon>
        <taxon>ecological metagenomes</taxon>
    </lineage>
</organism>
<comment type="caution">
    <text evidence="1">The sequence shown here is derived from an EMBL/GenBank/DDBJ whole genome shotgun (WGS) entry which is preliminary data.</text>
</comment>
<dbReference type="InterPro" id="IPR012467">
    <property type="entry name" value="DUF1684"/>
</dbReference>
<feature type="non-terminal residue" evidence="1">
    <location>
        <position position="222"/>
    </location>
</feature>
<dbReference type="PANTHER" id="PTHR41913:SF1">
    <property type="entry name" value="DUF1684 DOMAIN-CONTAINING PROTEIN"/>
    <property type="match status" value="1"/>
</dbReference>
<evidence type="ECO:0008006" key="2">
    <source>
        <dbReference type="Google" id="ProtNLM"/>
    </source>
</evidence>
<sequence>MRIVSQMFMILLTLNACNQNGDSSNDAYLKEIKRWKGKRLARLKSENGWLNLAGLFWLEEGINTIGSDSSNSIIYPDKAPPRLGKYILKNRQVSFIHEPGAEVFLEGKPIEELEIKTDKTGKPSLLETGSLAWFIIERGDQFGIRLRDYEHPAINQLTHIECYPADPAWKIEAKFEAYEEPRELLIPTIIGTVEKNMCPGILRFDVNGVQQEFYPVAAGKRL</sequence>
<dbReference type="PANTHER" id="PTHR41913">
    <property type="entry name" value="DUF1684 DOMAIN-CONTAINING PROTEIN"/>
    <property type="match status" value="1"/>
</dbReference>
<accession>X1JNX8</accession>
<proteinExistence type="predicted"/>
<dbReference type="Pfam" id="PF07920">
    <property type="entry name" value="DUF1684"/>
    <property type="match status" value="1"/>
</dbReference>
<protein>
    <recommendedName>
        <fullName evidence="2">DUF1684 domain-containing protein</fullName>
    </recommendedName>
</protein>
<name>X1JNX8_9ZZZZ</name>
<evidence type="ECO:0000313" key="1">
    <source>
        <dbReference type="EMBL" id="GAH83155.1"/>
    </source>
</evidence>
<dbReference type="EMBL" id="BARU01038301">
    <property type="protein sequence ID" value="GAH83155.1"/>
    <property type="molecule type" value="Genomic_DNA"/>
</dbReference>